<accession>A0ACC2VZD2</accession>
<dbReference type="EMBL" id="JASBWS010000052">
    <property type="protein sequence ID" value="KAJ9104707.1"/>
    <property type="molecule type" value="Genomic_DNA"/>
</dbReference>
<proteinExistence type="predicted"/>
<gene>
    <name evidence="1" type="ORF">QFC20_004479</name>
</gene>
<protein>
    <submittedName>
        <fullName evidence="1">Uncharacterized protein</fullName>
    </submittedName>
</protein>
<sequence>MQRIQTDDDVLAWKQSPGYRSFFTWIERRAERIIGKEIVEGDAAEEGCSERIRKILLLLKTMEQWSDEVELYPETQRFGNRAFRKYIAVVEERLPSVLPTPPEVTTQILPLLLQSHAFGHPVRLDYGSGHELSFVLSLFVMVQMGYLGQGDDGEKEEDDLVLRVFPRYLSLVTGLQKKYRLEPAGSHGVWGLDDYCFLPYLWGSAQLLGTDVTPQQALENARRAATEPGSVVVKDLWTISLQRIFEFKTGPFFGHSPLLNSLSTTMPNFKKIHKGLVKMYVEEVLGKRVVVQHLFLSEITWGPDIALGAKKESLNKPREVGKVEAEATKAPWAR</sequence>
<comment type="caution">
    <text evidence="1">The sequence shown here is derived from an EMBL/GenBank/DDBJ whole genome shotgun (WGS) entry which is preliminary data.</text>
</comment>
<evidence type="ECO:0000313" key="2">
    <source>
        <dbReference type="Proteomes" id="UP001230649"/>
    </source>
</evidence>
<dbReference type="Proteomes" id="UP001230649">
    <property type="component" value="Unassembled WGS sequence"/>
</dbReference>
<reference evidence="1" key="1">
    <citation type="submission" date="2023-04" db="EMBL/GenBank/DDBJ databases">
        <title>Draft Genome sequencing of Naganishia species isolated from polar environments using Oxford Nanopore Technology.</title>
        <authorList>
            <person name="Leo P."/>
            <person name="Venkateswaran K."/>
        </authorList>
    </citation>
    <scope>NUCLEOTIDE SEQUENCE</scope>
    <source>
        <strain evidence="1">MNA-CCFEE 5262</strain>
    </source>
</reference>
<organism evidence="1 2">
    <name type="scientific">Naganishia adeliensis</name>
    <dbReference type="NCBI Taxonomy" id="92952"/>
    <lineage>
        <taxon>Eukaryota</taxon>
        <taxon>Fungi</taxon>
        <taxon>Dikarya</taxon>
        <taxon>Basidiomycota</taxon>
        <taxon>Agaricomycotina</taxon>
        <taxon>Tremellomycetes</taxon>
        <taxon>Filobasidiales</taxon>
        <taxon>Filobasidiaceae</taxon>
        <taxon>Naganishia</taxon>
    </lineage>
</organism>
<evidence type="ECO:0000313" key="1">
    <source>
        <dbReference type="EMBL" id="KAJ9104707.1"/>
    </source>
</evidence>
<keyword evidence="2" id="KW-1185">Reference proteome</keyword>
<name>A0ACC2VZD2_9TREE</name>